<feature type="domain" description="K Homology" evidence="4">
    <location>
        <begin position="48"/>
        <end position="119"/>
    </location>
</feature>
<dbReference type="EMBL" id="JBDFQZ010000008">
    <property type="protein sequence ID" value="KAK9700179.1"/>
    <property type="molecule type" value="Genomic_DNA"/>
</dbReference>
<accession>A0AAW1J9W9</accession>
<evidence type="ECO:0000256" key="3">
    <source>
        <dbReference type="SAM" id="MobiDB-lite"/>
    </source>
</evidence>
<reference evidence="5 6" key="1">
    <citation type="submission" date="2024-03" db="EMBL/GenBank/DDBJ databases">
        <title>WGS assembly of Saponaria officinalis var. Norfolk2.</title>
        <authorList>
            <person name="Jenkins J."/>
            <person name="Shu S."/>
            <person name="Grimwood J."/>
            <person name="Barry K."/>
            <person name="Goodstein D."/>
            <person name="Schmutz J."/>
            <person name="Leebens-Mack J."/>
            <person name="Osbourn A."/>
        </authorList>
    </citation>
    <scope>NUCLEOTIDE SEQUENCE [LARGE SCALE GENOMIC DNA]</scope>
    <source>
        <strain evidence="6">cv. Norfolk2</strain>
        <strain evidence="5">JIC</strain>
        <tissue evidence="5">Leaf</tissue>
    </source>
</reference>
<dbReference type="EMBL" id="JBDFQZ010000008">
    <property type="protein sequence ID" value="KAK9700178.1"/>
    <property type="molecule type" value="Genomic_DNA"/>
</dbReference>
<evidence type="ECO:0000259" key="4">
    <source>
        <dbReference type="SMART" id="SM00322"/>
    </source>
</evidence>
<dbReference type="SUPFAM" id="SSF54791">
    <property type="entry name" value="Eukaryotic type KH-domain (KH-domain type I)"/>
    <property type="match status" value="4"/>
</dbReference>
<comment type="caution">
    <text evidence="5">The sequence shown here is derived from an EMBL/GenBank/DDBJ whole genome shotgun (WGS) entry which is preliminary data.</text>
</comment>
<dbReference type="AlphaFoldDB" id="A0AAW1J9W9"/>
<dbReference type="InterPro" id="IPR036612">
    <property type="entry name" value="KH_dom_type_1_sf"/>
</dbReference>
<proteinExistence type="predicted"/>
<feature type="domain" description="K Homology" evidence="4">
    <location>
        <begin position="388"/>
        <end position="463"/>
    </location>
</feature>
<feature type="domain" description="K Homology" evidence="4">
    <location>
        <begin position="154"/>
        <end position="229"/>
    </location>
</feature>
<dbReference type="PANTHER" id="PTHR10288">
    <property type="entry name" value="KH DOMAIN CONTAINING RNA BINDING PROTEIN"/>
    <property type="match status" value="1"/>
</dbReference>
<feature type="compositionally biased region" description="Polar residues" evidence="3">
    <location>
        <begin position="620"/>
        <end position="638"/>
    </location>
</feature>
<dbReference type="Gene3D" id="3.30.310.210">
    <property type="match status" value="2"/>
</dbReference>
<dbReference type="Pfam" id="PF00013">
    <property type="entry name" value="KH_1"/>
    <property type="match status" value="4"/>
</dbReference>
<feature type="compositionally biased region" description="Basic and acidic residues" evidence="3">
    <location>
        <begin position="30"/>
        <end position="40"/>
    </location>
</feature>
<feature type="region of interest" description="Disordered" evidence="3">
    <location>
        <begin position="1"/>
        <end position="51"/>
    </location>
</feature>
<dbReference type="CDD" id="cd22459">
    <property type="entry name" value="KH-I_PEPPER_rpt1_like"/>
    <property type="match status" value="1"/>
</dbReference>
<dbReference type="InterPro" id="IPR004087">
    <property type="entry name" value="KH_dom"/>
</dbReference>
<feature type="compositionally biased region" description="Basic residues" evidence="3">
    <location>
        <begin position="18"/>
        <end position="29"/>
    </location>
</feature>
<name>A0AAW1J9W9_SAPOF</name>
<evidence type="ECO:0000313" key="6">
    <source>
        <dbReference type="Proteomes" id="UP001443914"/>
    </source>
</evidence>
<dbReference type="InterPro" id="IPR004088">
    <property type="entry name" value="KH_dom_type_1"/>
</dbReference>
<feature type="domain" description="K Homology" evidence="4">
    <location>
        <begin position="306"/>
        <end position="379"/>
    </location>
</feature>
<keyword evidence="2" id="KW-0694">RNA-binding</keyword>
<dbReference type="Proteomes" id="UP001443914">
    <property type="component" value="Unassembled WGS sequence"/>
</dbReference>
<protein>
    <recommendedName>
        <fullName evidence="4">K Homology domain-containing protein</fullName>
    </recommendedName>
</protein>
<gene>
    <name evidence="5" type="ORF">RND81_08G221600</name>
</gene>
<keyword evidence="6" id="KW-1185">Reference proteome</keyword>
<evidence type="ECO:0000256" key="2">
    <source>
        <dbReference type="PROSITE-ProRule" id="PRU00117"/>
    </source>
</evidence>
<evidence type="ECO:0000256" key="1">
    <source>
        <dbReference type="ARBA" id="ARBA00022737"/>
    </source>
</evidence>
<feature type="compositionally biased region" description="Low complexity" evidence="3">
    <location>
        <begin position="639"/>
        <end position="711"/>
    </location>
</feature>
<sequence length="711" mass="77029">MDGDRRGGSLRGRSNAQFKRKGGGSKKGGRWNESRPEHRGNPQVPNPSDTVYRILCPSKKIGSVIGKGGGIIKVLREETSSKITVSDTIPGSDERVIMIYSPPEKKLEDELDQGSEDVSMPPHCPAQDALLRVHDRIIEEDLLAAKEEGDDANVTVTARLLVPDSMVGCVLGKGGDVIRRLRSETGAGIRVLSSEPLPTCALSTDELVQIQGNTLVVKRALYEVSTLLHQNPRKEKANYSMPPRGSGFHPAPPPLTNMAHGPMWSPRHHSPHMPPPPWMDDYERHPGYGPGRYADELHRPAMEPSGEFSLKILCLDSKIGGVIGKGGINVRQLQQDTGTSIHVEDLSNRSEERVIRVSAFETLANQRSQTIDAILMLQNKASEVSDKGVITTRLLVPSNKVGCLLGQGGAIINEMRRRTHADIRVYAKDEKPEFASEDEELVQVSGSFAVAKDALGEIACRLRERCLRDGGVDAEPALPKPVQGYGPTGSFSRGGPPPLGLGPSGHNAVKGGIHGYASPGYPVPPSASRYPNPNNSGEPHYQSSAAGSVPGAGGSVYGSNPEAADIRMKPYDPYHGSSESMTDIHAGSDHLAPPGTHHSYDAQNIPHQSPYPNPKEQPPYHSSTPQQSAYPSPYPNQHQAPYQNAQQTPYQNPQQPAYQNPQQTAYQNPQQSAYQNTQQTPYQQTAYQGQQNAYPSAATHGGTTTTTGYQY</sequence>
<evidence type="ECO:0000313" key="5">
    <source>
        <dbReference type="EMBL" id="KAK9700178.1"/>
    </source>
</evidence>
<feature type="region of interest" description="Disordered" evidence="3">
    <location>
        <begin position="473"/>
        <end position="711"/>
    </location>
</feature>
<organism evidence="5 6">
    <name type="scientific">Saponaria officinalis</name>
    <name type="common">Common soapwort</name>
    <name type="synonym">Lychnis saponaria</name>
    <dbReference type="NCBI Taxonomy" id="3572"/>
    <lineage>
        <taxon>Eukaryota</taxon>
        <taxon>Viridiplantae</taxon>
        <taxon>Streptophyta</taxon>
        <taxon>Embryophyta</taxon>
        <taxon>Tracheophyta</taxon>
        <taxon>Spermatophyta</taxon>
        <taxon>Magnoliopsida</taxon>
        <taxon>eudicotyledons</taxon>
        <taxon>Gunneridae</taxon>
        <taxon>Pentapetalae</taxon>
        <taxon>Caryophyllales</taxon>
        <taxon>Caryophyllaceae</taxon>
        <taxon>Caryophylleae</taxon>
        <taxon>Saponaria</taxon>
    </lineage>
</organism>
<dbReference type="GO" id="GO:0003723">
    <property type="term" value="F:RNA binding"/>
    <property type="evidence" value="ECO:0007669"/>
    <property type="project" value="UniProtKB-UniRule"/>
</dbReference>
<dbReference type="PROSITE" id="PS50084">
    <property type="entry name" value="KH_TYPE_1"/>
    <property type="match status" value="4"/>
</dbReference>
<keyword evidence="1" id="KW-0677">Repeat</keyword>
<dbReference type="SMART" id="SM00322">
    <property type="entry name" value="KH"/>
    <property type="match status" value="4"/>
</dbReference>
<dbReference type="CDD" id="cd22460">
    <property type="entry name" value="KH-I_PEPPER_rpt2_like"/>
    <property type="match status" value="2"/>
</dbReference>